<feature type="region of interest" description="Disordered" evidence="1">
    <location>
        <begin position="97"/>
        <end position="116"/>
    </location>
</feature>
<sequence>MHFPSTRWSLLVAAADPDQSRVAWEALARSYRPAIVAYFRARFRPEVAEDLTQQFLTESIESAWWTRADAGTASFRTFLRVLLQRFGARHHERFSVEHDPNWQADDSAAESSAPAPGPEQIFELRFAQILVHRAEEHLKASLQEDPAQLALLPMLFADSGHGDLKQVAEQLSLTPNTLTQRLKRLRVRFKAQLRSEIGELLSDPENLDVELQGLLSTLRRA</sequence>
<gene>
    <name evidence="2" type="ORF">C7S18_19565</name>
</gene>
<evidence type="ECO:0000313" key="3">
    <source>
        <dbReference type="Proteomes" id="UP000241074"/>
    </source>
</evidence>
<accession>A0A2P1PWQ7</accession>
<dbReference type="Gene3D" id="1.10.1740.10">
    <property type="match status" value="1"/>
</dbReference>
<dbReference type="InterPro" id="IPR013325">
    <property type="entry name" value="RNA_pol_sigma_r2"/>
</dbReference>
<organism evidence="2 3">
    <name type="scientific">Ahniella affigens</name>
    <dbReference type="NCBI Taxonomy" id="2021234"/>
    <lineage>
        <taxon>Bacteria</taxon>
        <taxon>Pseudomonadati</taxon>
        <taxon>Pseudomonadota</taxon>
        <taxon>Gammaproteobacteria</taxon>
        <taxon>Lysobacterales</taxon>
        <taxon>Rhodanobacteraceae</taxon>
        <taxon>Ahniella</taxon>
    </lineage>
</organism>
<name>A0A2P1PWQ7_9GAMM</name>
<feature type="compositionally biased region" description="Low complexity" evidence="1">
    <location>
        <begin position="104"/>
        <end position="114"/>
    </location>
</feature>
<evidence type="ECO:0000256" key="1">
    <source>
        <dbReference type="SAM" id="MobiDB-lite"/>
    </source>
</evidence>
<reference evidence="2 3" key="2">
    <citation type="submission" date="2018-03" db="EMBL/GenBank/DDBJ databases">
        <authorList>
            <person name="Keele B.F."/>
        </authorList>
    </citation>
    <scope>NUCLEOTIDE SEQUENCE [LARGE SCALE GENOMIC DNA]</scope>
    <source>
        <strain evidence="2 3">D13</strain>
    </source>
</reference>
<dbReference type="GO" id="GO:0006352">
    <property type="term" value="P:DNA-templated transcription initiation"/>
    <property type="evidence" value="ECO:0007669"/>
    <property type="project" value="InterPro"/>
</dbReference>
<dbReference type="EMBL" id="CP027860">
    <property type="protein sequence ID" value="AVP99224.1"/>
    <property type="molecule type" value="Genomic_DNA"/>
</dbReference>
<dbReference type="Proteomes" id="UP000241074">
    <property type="component" value="Chromosome"/>
</dbReference>
<dbReference type="KEGG" id="xba:C7S18_19565"/>
<dbReference type="RefSeq" id="WP_106893144.1">
    <property type="nucleotide sequence ID" value="NZ_CP027860.1"/>
</dbReference>
<dbReference type="SUPFAM" id="SSF88946">
    <property type="entry name" value="Sigma2 domain of RNA polymerase sigma factors"/>
    <property type="match status" value="1"/>
</dbReference>
<reference evidence="2 3" key="1">
    <citation type="submission" date="2018-03" db="EMBL/GenBank/DDBJ databases">
        <title>Ahniella affigens gen. nov., sp. nov., a gammaproteobacterium isolated from sandy soil near a stream.</title>
        <authorList>
            <person name="Ko Y."/>
            <person name="Kim J.-H."/>
        </authorList>
    </citation>
    <scope>NUCLEOTIDE SEQUENCE [LARGE SCALE GENOMIC DNA]</scope>
    <source>
        <strain evidence="2 3">D13</strain>
    </source>
</reference>
<dbReference type="OrthoDB" id="128557at2"/>
<protein>
    <recommendedName>
        <fullName evidence="4">RNA polymerase subunit sigma-24</fullName>
    </recommendedName>
</protein>
<evidence type="ECO:0000313" key="2">
    <source>
        <dbReference type="EMBL" id="AVP99224.1"/>
    </source>
</evidence>
<dbReference type="AlphaFoldDB" id="A0A2P1PWQ7"/>
<keyword evidence="3" id="KW-1185">Reference proteome</keyword>
<proteinExistence type="predicted"/>
<dbReference type="GO" id="GO:0003700">
    <property type="term" value="F:DNA-binding transcription factor activity"/>
    <property type="evidence" value="ECO:0007669"/>
    <property type="project" value="InterPro"/>
</dbReference>
<evidence type="ECO:0008006" key="4">
    <source>
        <dbReference type="Google" id="ProtNLM"/>
    </source>
</evidence>